<dbReference type="EMBL" id="LMTR01000040">
    <property type="protein sequence ID" value="KWT69947.1"/>
    <property type="molecule type" value="Genomic_DNA"/>
</dbReference>
<organism evidence="2 3">
    <name type="scientific">Hyphomicrobium sulfonivorans</name>
    <dbReference type="NCBI Taxonomy" id="121290"/>
    <lineage>
        <taxon>Bacteria</taxon>
        <taxon>Pseudomonadati</taxon>
        <taxon>Pseudomonadota</taxon>
        <taxon>Alphaproteobacteria</taxon>
        <taxon>Hyphomicrobiales</taxon>
        <taxon>Hyphomicrobiaceae</taxon>
        <taxon>Hyphomicrobium</taxon>
    </lineage>
</organism>
<dbReference type="SUPFAM" id="SSF55826">
    <property type="entry name" value="YbaK/ProRS associated domain"/>
    <property type="match status" value="1"/>
</dbReference>
<sequence>MGIALTLQEYLDDRHIPYEVQRHKRTHCAVDTARASHVPGERIAKAVVLTREGGYILAIVPATARVRLDVIENMLRCPVALANEDEIIELFPDCDLGAVPPLAEPYAVDAFLDESFDDQPNIYLEGGDHRSLVRISGEAFRDLMKDATRARIAF</sequence>
<dbReference type="OrthoDB" id="9786549at2"/>
<dbReference type="STRING" id="121290.APY04_1156"/>
<dbReference type="Pfam" id="PF04073">
    <property type="entry name" value="tRNA_edit"/>
    <property type="match status" value="1"/>
</dbReference>
<dbReference type="InterPro" id="IPR036754">
    <property type="entry name" value="YbaK/aa-tRNA-synt-asso_dom_sf"/>
</dbReference>
<dbReference type="InterPro" id="IPR007214">
    <property type="entry name" value="YbaK/aa-tRNA-synth-assoc-dom"/>
</dbReference>
<name>A0A109BL48_HYPSL</name>
<dbReference type="PATRIC" id="fig|121290.4.peg.3117"/>
<accession>A0A109BL48</accession>
<protein>
    <recommendedName>
        <fullName evidence="1">YbaK/aminoacyl-tRNA synthetase-associated domain-containing protein</fullName>
    </recommendedName>
</protein>
<evidence type="ECO:0000313" key="2">
    <source>
        <dbReference type="EMBL" id="KWT69947.1"/>
    </source>
</evidence>
<dbReference type="CDD" id="cd04332">
    <property type="entry name" value="YbaK_like"/>
    <property type="match status" value="1"/>
</dbReference>
<dbReference type="Proteomes" id="UP000059074">
    <property type="component" value="Unassembled WGS sequence"/>
</dbReference>
<dbReference type="AlphaFoldDB" id="A0A109BL48"/>
<proteinExistence type="predicted"/>
<gene>
    <name evidence="2" type="ORF">APY04_1156</name>
</gene>
<feature type="domain" description="YbaK/aminoacyl-tRNA synthetase-associated" evidence="1">
    <location>
        <begin position="24"/>
        <end position="143"/>
    </location>
</feature>
<dbReference type="RefSeq" id="WP_068460551.1">
    <property type="nucleotide sequence ID" value="NZ_JAEFBX010000001.1"/>
</dbReference>
<reference evidence="2 3" key="1">
    <citation type="submission" date="2015-10" db="EMBL/GenBank/DDBJ databases">
        <title>Transcriptomic analysis of a linuron degrading triple-species bacterial consortium.</title>
        <authorList>
            <person name="Albers P."/>
        </authorList>
    </citation>
    <scope>NUCLEOTIDE SEQUENCE [LARGE SCALE GENOMIC DNA]</scope>
    <source>
        <strain evidence="2 3">WDL6</strain>
    </source>
</reference>
<comment type="caution">
    <text evidence="2">The sequence shown here is derived from an EMBL/GenBank/DDBJ whole genome shotgun (WGS) entry which is preliminary data.</text>
</comment>
<evidence type="ECO:0000259" key="1">
    <source>
        <dbReference type="Pfam" id="PF04073"/>
    </source>
</evidence>
<evidence type="ECO:0000313" key="3">
    <source>
        <dbReference type="Proteomes" id="UP000059074"/>
    </source>
</evidence>
<dbReference type="GO" id="GO:0002161">
    <property type="term" value="F:aminoacyl-tRNA deacylase activity"/>
    <property type="evidence" value="ECO:0007669"/>
    <property type="project" value="InterPro"/>
</dbReference>
<keyword evidence="3" id="KW-1185">Reference proteome</keyword>
<dbReference type="Gene3D" id="3.90.960.10">
    <property type="entry name" value="YbaK/aminoacyl-tRNA synthetase-associated domain"/>
    <property type="match status" value="1"/>
</dbReference>